<dbReference type="SUPFAM" id="SSF55811">
    <property type="entry name" value="Nudix"/>
    <property type="match status" value="1"/>
</dbReference>
<dbReference type="Gene3D" id="3.90.79.10">
    <property type="entry name" value="Nucleoside Triphosphate Pyrophosphohydrolase"/>
    <property type="match status" value="1"/>
</dbReference>
<keyword evidence="4 8" id="KW-0378">Hydrolase</keyword>
<comment type="cofactor">
    <cofactor evidence="2">
        <name>Mg(2+)</name>
        <dbReference type="ChEBI" id="CHEBI:18420"/>
    </cofactor>
</comment>
<dbReference type="OMA" id="WERPWDR"/>
<dbReference type="InterPro" id="IPR015797">
    <property type="entry name" value="NUDIX_hydrolase-like_dom_sf"/>
</dbReference>
<evidence type="ECO:0000256" key="4">
    <source>
        <dbReference type="ARBA" id="ARBA00022801"/>
    </source>
</evidence>
<dbReference type="Pfam" id="PF00293">
    <property type="entry name" value="NUDIX"/>
    <property type="match status" value="1"/>
</dbReference>
<dbReference type="AlphaFoldDB" id="M2Y5L9"/>
<dbReference type="PROSITE" id="PS51462">
    <property type="entry name" value="NUDIX"/>
    <property type="match status" value="1"/>
</dbReference>
<dbReference type="OrthoDB" id="206213at2759"/>
<dbReference type="KEGG" id="gsl:Gasu_14980"/>
<reference evidence="9" key="1">
    <citation type="journal article" date="2013" name="Science">
        <title>Gene transfer from bacteria and archaea facilitated evolution of an extremophilic eukaryote.</title>
        <authorList>
            <person name="Schonknecht G."/>
            <person name="Chen W.H."/>
            <person name="Ternes C.M."/>
            <person name="Barbier G.G."/>
            <person name="Shrestha R.P."/>
            <person name="Stanke M."/>
            <person name="Brautigam A."/>
            <person name="Baker B.J."/>
            <person name="Banfield J.F."/>
            <person name="Garavito R.M."/>
            <person name="Carr K."/>
            <person name="Wilkerson C."/>
            <person name="Rensing S.A."/>
            <person name="Gagneul D."/>
            <person name="Dickenson N.E."/>
            <person name="Oesterhelt C."/>
            <person name="Lercher M.J."/>
            <person name="Weber A.P."/>
        </authorList>
    </citation>
    <scope>NUCLEOTIDE SEQUENCE [LARGE SCALE GENOMIC DNA]</scope>
    <source>
        <strain evidence="9">074W</strain>
    </source>
</reference>
<keyword evidence="6" id="KW-0464">Manganese</keyword>
<organism evidence="8 9">
    <name type="scientific">Galdieria sulphuraria</name>
    <name type="common">Red alga</name>
    <dbReference type="NCBI Taxonomy" id="130081"/>
    <lineage>
        <taxon>Eukaryota</taxon>
        <taxon>Rhodophyta</taxon>
        <taxon>Bangiophyceae</taxon>
        <taxon>Galdieriales</taxon>
        <taxon>Galdieriaceae</taxon>
        <taxon>Galdieria</taxon>
    </lineage>
</organism>
<protein>
    <submittedName>
        <fullName evidence="8">Hydrolase</fullName>
    </submittedName>
</protein>
<evidence type="ECO:0000313" key="8">
    <source>
        <dbReference type="EMBL" id="EME31258.1"/>
    </source>
</evidence>
<accession>M2Y5L9</accession>
<feature type="domain" description="Nudix hydrolase" evidence="7">
    <location>
        <begin position="64"/>
        <end position="206"/>
    </location>
</feature>
<dbReference type="PANTHER" id="PTHR12992:SF11">
    <property type="entry name" value="MITOCHONDRIAL COENZYME A DIPHOSPHATASE NUDT8"/>
    <property type="match status" value="1"/>
</dbReference>
<proteinExistence type="predicted"/>
<dbReference type="InterPro" id="IPR000086">
    <property type="entry name" value="NUDIX_hydrolase_dom"/>
</dbReference>
<evidence type="ECO:0000256" key="1">
    <source>
        <dbReference type="ARBA" id="ARBA00001936"/>
    </source>
</evidence>
<evidence type="ECO:0000256" key="6">
    <source>
        <dbReference type="ARBA" id="ARBA00023211"/>
    </source>
</evidence>
<keyword evidence="5" id="KW-0460">Magnesium</keyword>
<dbReference type="EMBL" id="KB454493">
    <property type="protein sequence ID" value="EME31258.1"/>
    <property type="molecule type" value="Genomic_DNA"/>
</dbReference>
<keyword evidence="3" id="KW-0479">Metal-binding</keyword>
<dbReference type="CDD" id="cd03426">
    <property type="entry name" value="NUDIX_CoAse_Nudt7"/>
    <property type="match status" value="1"/>
</dbReference>
<dbReference type="STRING" id="130081.M2Y5L9"/>
<dbReference type="Gramene" id="EME31258">
    <property type="protein sequence ID" value="EME31258"/>
    <property type="gene ID" value="Gasu_14980"/>
</dbReference>
<dbReference type="GO" id="GO:0010945">
    <property type="term" value="F:coenzyme A diphosphatase activity"/>
    <property type="evidence" value="ECO:0007669"/>
    <property type="project" value="InterPro"/>
</dbReference>
<dbReference type="InterPro" id="IPR045121">
    <property type="entry name" value="CoAse"/>
</dbReference>
<evidence type="ECO:0000256" key="5">
    <source>
        <dbReference type="ARBA" id="ARBA00022842"/>
    </source>
</evidence>
<dbReference type="Proteomes" id="UP000030680">
    <property type="component" value="Unassembled WGS sequence"/>
</dbReference>
<evidence type="ECO:0000313" key="9">
    <source>
        <dbReference type="Proteomes" id="UP000030680"/>
    </source>
</evidence>
<dbReference type="RefSeq" id="XP_005707778.1">
    <property type="nucleotide sequence ID" value="XM_005707721.1"/>
</dbReference>
<evidence type="ECO:0000256" key="2">
    <source>
        <dbReference type="ARBA" id="ARBA00001946"/>
    </source>
</evidence>
<dbReference type="GO" id="GO:0046872">
    <property type="term" value="F:metal ion binding"/>
    <property type="evidence" value="ECO:0007669"/>
    <property type="project" value="UniProtKB-KW"/>
</dbReference>
<comment type="cofactor">
    <cofactor evidence="1">
        <name>Mn(2+)</name>
        <dbReference type="ChEBI" id="CHEBI:29035"/>
    </cofactor>
</comment>
<dbReference type="GeneID" id="17089918"/>
<evidence type="ECO:0000259" key="7">
    <source>
        <dbReference type="PROSITE" id="PS51462"/>
    </source>
</evidence>
<dbReference type="eggNOG" id="KOG3069">
    <property type="taxonomic scope" value="Eukaryota"/>
</dbReference>
<keyword evidence="9" id="KW-1185">Reference proteome</keyword>
<sequence length="225" mass="25368">MPRLCSSLVVGSCRVLCRNNLRASWTGFCQYSSLVDTSCLPRELLTFAVELRHLEKHRRKLTGSPRAAVLVPFCLYQDQLSLLFTWRSLLVGSHKGQVSFPGGKLDVLDRGDAIRASLRETHEEIGISPGTVVTLGLFDDYRSINGYNVTPVIGFLGPVERQKLRVNEREVQEVFMLSLVHLLQESNMRVEHTSRGDMPIYNGGPVEIWGLTAFILRDILKIFPK</sequence>
<gene>
    <name evidence="8" type="ORF">Gasu_14980</name>
</gene>
<name>M2Y5L9_GALSU</name>
<dbReference type="PANTHER" id="PTHR12992">
    <property type="entry name" value="NUDIX HYDROLASE"/>
    <property type="match status" value="1"/>
</dbReference>
<evidence type="ECO:0000256" key="3">
    <source>
        <dbReference type="ARBA" id="ARBA00022723"/>
    </source>
</evidence>